<dbReference type="PANTHER" id="PTHR44229:SF4">
    <property type="entry name" value="15-HYDROXYPROSTAGLANDIN DEHYDROGENASE [NAD(+)]"/>
    <property type="match status" value="1"/>
</dbReference>
<accession>A0A9W8B3D4</accession>
<dbReference type="PRINTS" id="PR00081">
    <property type="entry name" value="GDHRDH"/>
</dbReference>
<dbReference type="InterPro" id="IPR002347">
    <property type="entry name" value="SDR_fam"/>
</dbReference>
<protein>
    <submittedName>
        <fullName evidence="4">Uncharacterized protein</fullName>
    </submittedName>
</protein>
<dbReference type="InterPro" id="IPR036291">
    <property type="entry name" value="NAD(P)-bd_dom_sf"/>
</dbReference>
<reference evidence="4" key="1">
    <citation type="submission" date="2022-07" db="EMBL/GenBank/DDBJ databases">
        <title>Phylogenomic reconstructions and comparative analyses of Kickxellomycotina fungi.</title>
        <authorList>
            <person name="Reynolds N.K."/>
            <person name="Stajich J.E."/>
            <person name="Barry K."/>
            <person name="Grigoriev I.V."/>
            <person name="Crous P."/>
            <person name="Smith M.E."/>
        </authorList>
    </citation>
    <scope>NUCLEOTIDE SEQUENCE</scope>
    <source>
        <strain evidence="4">RSA 567</strain>
    </source>
</reference>
<evidence type="ECO:0000256" key="2">
    <source>
        <dbReference type="ARBA" id="ARBA00023002"/>
    </source>
</evidence>
<dbReference type="GO" id="GO:0005737">
    <property type="term" value="C:cytoplasm"/>
    <property type="evidence" value="ECO:0007669"/>
    <property type="project" value="TreeGrafter"/>
</dbReference>
<dbReference type="EMBL" id="JANBQB010000209">
    <property type="protein sequence ID" value="KAJ1979632.1"/>
    <property type="molecule type" value="Genomic_DNA"/>
</dbReference>
<dbReference type="SUPFAM" id="SSF51735">
    <property type="entry name" value="NAD(P)-binding Rossmann-fold domains"/>
    <property type="match status" value="1"/>
</dbReference>
<keyword evidence="2" id="KW-0560">Oxidoreductase</keyword>
<dbReference type="AlphaFoldDB" id="A0A9W8B3D4"/>
<proteinExistence type="inferred from homology"/>
<dbReference type="OrthoDB" id="4131217at2759"/>
<dbReference type="Gene3D" id="3.40.50.720">
    <property type="entry name" value="NAD(P)-binding Rossmann-like Domain"/>
    <property type="match status" value="1"/>
</dbReference>
<dbReference type="Pfam" id="PF00106">
    <property type="entry name" value="adh_short"/>
    <property type="match status" value="1"/>
</dbReference>
<dbReference type="GO" id="GO:0016616">
    <property type="term" value="F:oxidoreductase activity, acting on the CH-OH group of donors, NAD or NADP as acceptor"/>
    <property type="evidence" value="ECO:0007669"/>
    <property type="project" value="TreeGrafter"/>
</dbReference>
<gene>
    <name evidence="4" type="ORF">H4R34_002745</name>
</gene>
<evidence type="ECO:0000256" key="3">
    <source>
        <dbReference type="RuleBase" id="RU000363"/>
    </source>
</evidence>
<evidence type="ECO:0000256" key="1">
    <source>
        <dbReference type="ARBA" id="ARBA00006484"/>
    </source>
</evidence>
<name>A0A9W8B3D4_9FUNG</name>
<evidence type="ECO:0000313" key="5">
    <source>
        <dbReference type="Proteomes" id="UP001151582"/>
    </source>
</evidence>
<evidence type="ECO:0000313" key="4">
    <source>
        <dbReference type="EMBL" id="KAJ1979632.1"/>
    </source>
</evidence>
<dbReference type="PRINTS" id="PR00080">
    <property type="entry name" value="SDRFAMILY"/>
</dbReference>
<organism evidence="4 5">
    <name type="scientific">Dimargaris verticillata</name>
    <dbReference type="NCBI Taxonomy" id="2761393"/>
    <lineage>
        <taxon>Eukaryota</taxon>
        <taxon>Fungi</taxon>
        <taxon>Fungi incertae sedis</taxon>
        <taxon>Zoopagomycota</taxon>
        <taxon>Kickxellomycotina</taxon>
        <taxon>Dimargaritomycetes</taxon>
        <taxon>Dimargaritales</taxon>
        <taxon>Dimargaritaceae</taxon>
        <taxon>Dimargaris</taxon>
    </lineage>
</organism>
<dbReference type="PANTHER" id="PTHR44229">
    <property type="entry name" value="15-HYDROXYPROSTAGLANDIN DEHYDROGENASE [NAD(+)]"/>
    <property type="match status" value="1"/>
</dbReference>
<sequence length="260" mass="28181">MYDVQGKVAVITGAASGFGKLLAQRLVAKGCRVVLGDINDKAGEALAQAINHEHPHHAMFQHCDVTQPSDIRLLFDQAVTAYGQADVMVNNAGIPGVGDFFDARSPAATMDAWNRVVDINLRAVLYGTQYAVHHWMERKRSGVVVNVSSASAFVLLPFSPVYAATKAAVQHFTSNCLPLSKKDIRVNAVAPFFSKTALVTNALEQDPALVPLVGSLPMVAPDLVVDAFMRCIEDEKLRGKTLSVLPRDGVQIYRPVYPKL</sequence>
<comment type="similarity">
    <text evidence="1 3">Belongs to the short-chain dehydrogenases/reductases (SDR) family.</text>
</comment>
<dbReference type="Proteomes" id="UP001151582">
    <property type="component" value="Unassembled WGS sequence"/>
</dbReference>
<comment type="caution">
    <text evidence="4">The sequence shown here is derived from an EMBL/GenBank/DDBJ whole genome shotgun (WGS) entry which is preliminary data.</text>
</comment>
<keyword evidence="5" id="KW-1185">Reference proteome</keyword>